<reference evidence="3 4" key="1">
    <citation type="submission" date="2016-08" db="EMBL/GenBank/DDBJ databases">
        <authorList>
            <person name="Seilhamer J.J."/>
        </authorList>
    </citation>
    <scope>NUCLEOTIDE SEQUENCE [LARGE SCALE GENOMIC DNA]</scope>
    <source>
        <strain evidence="3">L21-II-0</strain>
    </source>
</reference>
<gene>
    <name evidence="3" type="ORF">L21_1297</name>
</gene>
<dbReference type="RefSeq" id="WP_074369667.1">
    <property type="nucleotide sequence ID" value="NZ_FMID01000030.1"/>
</dbReference>
<dbReference type="Pfam" id="PF07790">
    <property type="entry name" value="Pilin_N"/>
    <property type="match status" value="1"/>
</dbReference>
<dbReference type="InterPro" id="IPR012859">
    <property type="entry name" value="Pilin_N_archaeal"/>
</dbReference>
<evidence type="ECO:0000313" key="3">
    <source>
        <dbReference type="EMBL" id="SCL75398.1"/>
    </source>
</evidence>
<evidence type="ECO:0000313" key="4">
    <source>
        <dbReference type="Proteomes" id="UP000184671"/>
    </source>
</evidence>
<sequence>MSIPNEDAVSPVIGVMLMLVVTIVIAAVVSGFAGGLAGETRVAPTASIDVKIYSLENYGAMPPWGSGYYCPGIVIEHLSGDVLPTKDLQIVTYFTNASSGEIVKGGLEGEVYVPGDDSWQSWKSTQNCSVLFLNDQNRFKSSTIQNNTGNENWFGNISATFRPGDILCDPHGFAGNYNDNHKPDNPHVNPAMNELFGVNCSDASSGFVPGAVVDFKILHKPSGKYVFDREVVIR</sequence>
<dbReference type="OrthoDB" id="118020at2157"/>
<dbReference type="AlphaFoldDB" id="A0A1M4MKQ5"/>
<dbReference type="NCBIfam" id="TIGR02537">
    <property type="entry name" value="arch_flag_Nterm"/>
    <property type="match status" value="1"/>
</dbReference>
<keyword evidence="1" id="KW-0472">Membrane</keyword>
<proteinExistence type="predicted"/>
<evidence type="ECO:0000259" key="2">
    <source>
        <dbReference type="Pfam" id="PF07790"/>
    </source>
</evidence>
<accession>A0A1M4MKQ5</accession>
<dbReference type="EMBL" id="FMID01000030">
    <property type="protein sequence ID" value="SCL75398.1"/>
    <property type="molecule type" value="Genomic_DNA"/>
</dbReference>
<keyword evidence="1" id="KW-0812">Transmembrane</keyword>
<dbReference type="InterPro" id="IPR013373">
    <property type="entry name" value="Flagellin/pilin_N_arc"/>
</dbReference>
<organism evidence="3 4">
    <name type="scientific">Methanoculleus chikugoensis</name>
    <dbReference type="NCBI Taxonomy" id="118126"/>
    <lineage>
        <taxon>Archaea</taxon>
        <taxon>Methanobacteriati</taxon>
        <taxon>Methanobacteriota</taxon>
        <taxon>Stenosarchaea group</taxon>
        <taxon>Methanomicrobia</taxon>
        <taxon>Methanomicrobiales</taxon>
        <taxon>Methanomicrobiaceae</taxon>
        <taxon>Methanoculleus</taxon>
    </lineage>
</organism>
<protein>
    <recommendedName>
        <fullName evidence="2">Archaeal Type IV pilin N-terminal domain-containing protein</fullName>
    </recommendedName>
</protein>
<dbReference type="Proteomes" id="UP000184671">
    <property type="component" value="Unassembled WGS sequence"/>
</dbReference>
<evidence type="ECO:0000256" key="1">
    <source>
        <dbReference type="SAM" id="Phobius"/>
    </source>
</evidence>
<dbReference type="STRING" id="118126.L21_1297"/>
<feature type="domain" description="Archaeal Type IV pilin N-terminal" evidence="2">
    <location>
        <begin position="7"/>
        <end position="96"/>
    </location>
</feature>
<keyword evidence="1" id="KW-1133">Transmembrane helix</keyword>
<name>A0A1M4MKQ5_9EURY</name>
<feature type="transmembrane region" description="Helical" evidence="1">
    <location>
        <begin position="12"/>
        <end position="37"/>
    </location>
</feature>